<reference evidence="1 2" key="1">
    <citation type="journal article" date="2013" name="Genome Announc.">
        <title>Draft Genome Sequence of Helicobacter fennelliae Strain MRY12-0050, Isolated from a Bacteremia Patient.</title>
        <authorList>
            <person name="Rimbara E."/>
            <person name="Matsui M."/>
            <person name="Mori S."/>
            <person name="Suzuki S."/>
            <person name="Suzuki M."/>
            <person name="Kim H."/>
            <person name="Sekizuka T."/>
            <person name="Kuroda M."/>
            <person name="Shibayama K."/>
        </authorList>
    </citation>
    <scope>NUCLEOTIDE SEQUENCE [LARGE SCALE GENOMIC DNA]</scope>
    <source>
        <strain evidence="1 2">MRY12-0050</strain>
    </source>
</reference>
<name>T1CT79_9HELI</name>
<sequence>MKAYQILYYFDKSKKNINFFDWQEVLNIGYRQVFFNFFVF</sequence>
<dbReference type="EMBL" id="BASD01000033">
    <property type="protein sequence ID" value="GAD20074.1"/>
    <property type="molecule type" value="Genomic_DNA"/>
</dbReference>
<protein>
    <submittedName>
        <fullName evidence="1">Uncharacterized protein</fullName>
    </submittedName>
</protein>
<gene>
    <name evidence="1" type="ORF">HFN_1318</name>
</gene>
<comment type="caution">
    <text evidence="1">The sequence shown here is derived from an EMBL/GenBank/DDBJ whole genome shotgun (WGS) entry which is preliminary data.</text>
</comment>
<evidence type="ECO:0000313" key="2">
    <source>
        <dbReference type="Proteomes" id="UP000018143"/>
    </source>
</evidence>
<accession>T1CT79</accession>
<evidence type="ECO:0000313" key="1">
    <source>
        <dbReference type="EMBL" id="GAD20074.1"/>
    </source>
</evidence>
<keyword evidence="2" id="KW-1185">Reference proteome</keyword>
<proteinExistence type="predicted"/>
<organism evidence="1 2">
    <name type="scientific">Helicobacter fennelliae MRY12-0050</name>
    <dbReference type="NCBI Taxonomy" id="1325130"/>
    <lineage>
        <taxon>Bacteria</taxon>
        <taxon>Pseudomonadati</taxon>
        <taxon>Campylobacterota</taxon>
        <taxon>Epsilonproteobacteria</taxon>
        <taxon>Campylobacterales</taxon>
        <taxon>Helicobacteraceae</taxon>
        <taxon>Helicobacter</taxon>
    </lineage>
</organism>
<dbReference type="AlphaFoldDB" id="T1CT79"/>
<dbReference type="STRING" id="1325130.HFN_1318"/>
<dbReference type="Proteomes" id="UP000018143">
    <property type="component" value="Unassembled WGS sequence"/>
</dbReference>